<dbReference type="InterPro" id="IPR017850">
    <property type="entry name" value="Alkaline_phosphatase_core_sf"/>
</dbReference>
<dbReference type="Proteomes" id="UP000254502">
    <property type="component" value="Unassembled WGS sequence"/>
</dbReference>
<name>A0A380E347_STAAU</name>
<keyword evidence="1" id="KW-0808">Transferase</keyword>
<dbReference type="GO" id="GO:0016740">
    <property type="term" value="F:transferase activity"/>
    <property type="evidence" value="ECO:0007669"/>
    <property type="project" value="UniProtKB-KW"/>
</dbReference>
<dbReference type="Gene3D" id="3.40.720.10">
    <property type="entry name" value="Alkaline Phosphatase, subunit A"/>
    <property type="match status" value="1"/>
</dbReference>
<evidence type="ECO:0000313" key="2">
    <source>
        <dbReference type="Proteomes" id="UP000254502"/>
    </source>
</evidence>
<dbReference type="EMBL" id="UHAQ01000003">
    <property type="protein sequence ID" value="SUK89562.1"/>
    <property type="molecule type" value="Genomic_DNA"/>
</dbReference>
<gene>
    <name evidence="1" type="primary">ltaS_3</name>
    <name evidence="1" type="ORF">NCTC5664_03026</name>
</gene>
<reference evidence="1 2" key="1">
    <citation type="submission" date="2018-06" db="EMBL/GenBank/DDBJ databases">
        <authorList>
            <consortium name="Pathogen Informatics"/>
            <person name="Doyle S."/>
        </authorList>
    </citation>
    <scope>NUCLEOTIDE SEQUENCE [LARGE SCALE GENOMIC DNA]</scope>
    <source>
        <strain evidence="1 2">NCTC5664</strain>
    </source>
</reference>
<accession>A0A380E347</accession>
<sequence>MDNSLYGLPQGSAFSLKGDNTYQSLPAILDQKQGYKSDVMHGDYKNILEQRPSI</sequence>
<proteinExistence type="predicted"/>
<dbReference type="EC" id="2.7.8.-" evidence="1"/>
<protein>
    <submittedName>
        <fullName evidence="1">Glycerol phosphate lipoteichoic acid synthase</fullName>
        <ecNumber evidence="1">2.7.8.-</ecNumber>
    </submittedName>
</protein>
<evidence type="ECO:0000313" key="1">
    <source>
        <dbReference type="EMBL" id="SUK89562.1"/>
    </source>
</evidence>
<organism evidence="1 2">
    <name type="scientific">Staphylococcus aureus</name>
    <dbReference type="NCBI Taxonomy" id="1280"/>
    <lineage>
        <taxon>Bacteria</taxon>
        <taxon>Bacillati</taxon>
        <taxon>Bacillota</taxon>
        <taxon>Bacilli</taxon>
        <taxon>Bacillales</taxon>
        <taxon>Staphylococcaceae</taxon>
        <taxon>Staphylococcus</taxon>
    </lineage>
</organism>
<dbReference type="AlphaFoldDB" id="A0A380E347"/>